<gene>
    <name evidence="2" type="ORF">DQQ10_04630</name>
</gene>
<sequence>MQQKNNEDKLDELLVSKSYGELTNEEKLFVEEELGSAEQYNAMRKVSLALITSKSDLSPDPFIVKSLQNKMYDHRASKGRSSLFVRAVPAYATALMIVVASAISWFLASRQMQPIIKIVEVVKHDTLFLKTHADTIFKDRIIYRTILKKERTANNIHVANTIETPSSGTTGVSMKEKQDLELLLVSGTR</sequence>
<feature type="transmembrane region" description="Helical" evidence="1">
    <location>
        <begin position="83"/>
        <end position="108"/>
    </location>
</feature>
<comment type="caution">
    <text evidence="2">The sequence shown here is derived from an EMBL/GenBank/DDBJ whole genome shotgun (WGS) entry which is preliminary data.</text>
</comment>
<dbReference type="Proteomes" id="UP000251889">
    <property type="component" value="Unassembled WGS sequence"/>
</dbReference>
<dbReference type="AlphaFoldDB" id="A0A364Y8D4"/>
<keyword evidence="3" id="KW-1185">Reference proteome</keyword>
<reference evidence="2 3" key="1">
    <citation type="submission" date="2018-06" db="EMBL/GenBank/DDBJ databases">
        <title>Chryseolinea flavus sp. nov., a member of the phylum Bacteroidetes isolated from soil.</title>
        <authorList>
            <person name="Li Y."/>
            <person name="Wang J."/>
        </authorList>
    </citation>
    <scope>NUCLEOTIDE SEQUENCE [LARGE SCALE GENOMIC DNA]</scope>
    <source>
        <strain evidence="2 3">SDU1-6</strain>
    </source>
</reference>
<evidence type="ECO:0000313" key="3">
    <source>
        <dbReference type="Proteomes" id="UP000251889"/>
    </source>
</evidence>
<organism evidence="2 3">
    <name type="scientific">Pseudochryseolinea flava</name>
    <dbReference type="NCBI Taxonomy" id="2059302"/>
    <lineage>
        <taxon>Bacteria</taxon>
        <taxon>Pseudomonadati</taxon>
        <taxon>Bacteroidota</taxon>
        <taxon>Cytophagia</taxon>
        <taxon>Cytophagales</taxon>
        <taxon>Fulvivirgaceae</taxon>
        <taxon>Pseudochryseolinea</taxon>
    </lineage>
</organism>
<dbReference type="EMBL" id="QMFY01000001">
    <property type="protein sequence ID" value="RAW03376.1"/>
    <property type="molecule type" value="Genomic_DNA"/>
</dbReference>
<dbReference type="OrthoDB" id="980333at2"/>
<protein>
    <submittedName>
        <fullName evidence="2">Uncharacterized protein</fullName>
    </submittedName>
</protein>
<keyword evidence="1" id="KW-0812">Transmembrane</keyword>
<dbReference type="RefSeq" id="WP_112745591.1">
    <property type="nucleotide sequence ID" value="NZ_QMFY01000001.1"/>
</dbReference>
<accession>A0A364Y8D4</accession>
<proteinExistence type="predicted"/>
<keyword evidence="1" id="KW-0472">Membrane</keyword>
<keyword evidence="1" id="KW-1133">Transmembrane helix</keyword>
<name>A0A364Y8D4_9BACT</name>
<evidence type="ECO:0000256" key="1">
    <source>
        <dbReference type="SAM" id="Phobius"/>
    </source>
</evidence>
<evidence type="ECO:0000313" key="2">
    <source>
        <dbReference type="EMBL" id="RAW03376.1"/>
    </source>
</evidence>